<comment type="caution">
    <text evidence="3">The sequence shown here is derived from an EMBL/GenBank/DDBJ whole genome shotgun (WGS) entry which is preliminary data.</text>
</comment>
<feature type="region of interest" description="Disordered" evidence="1">
    <location>
        <begin position="1"/>
        <end position="78"/>
    </location>
</feature>
<dbReference type="Proteomes" id="UP001501676">
    <property type="component" value="Unassembled WGS sequence"/>
</dbReference>
<proteinExistence type="predicted"/>
<keyword evidence="4" id="KW-1185">Reference proteome</keyword>
<reference evidence="4" key="1">
    <citation type="journal article" date="2019" name="Int. J. Syst. Evol. Microbiol.">
        <title>The Global Catalogue of Microorganisms (GCM) 10K type strain sequencing project: providing services to taxonomists for standard genome sequencing and annotation.</title>
        <authorList>
            <consortium name="The Broad Institute Genomics Platform"/>
            <consortium name="The Broad Institute Genome Sequencing Center for Infectious Disease"/>
            <person name="Wu L."/>
            <person name="Ma J."/>
        </authorList>
    </citation>
    <scope>NUCLEOTIDE SEQUENCE [LARGE SCALE GENOMIC DNA]</scope>
    <source>
        <strain evidence="4">JCM 9458</strain>
    </source>
</reference>
<feature type="transmembrane region" description="Helical" evidence="2">
    <location>
        <begin position="103"/>
        <end position="122"/>
    </location>
</feature>
<name>A0ABP6T460_9ACTN</name>
<evidence type="ECO:0000256" key="1">
    <source>
        <dbReference type="SAM" id="MobiDB-lite"/>
    </source>
</evidence>
<evidence type="ECO:0000256" key="2">
    <source>
        <dbReference type="SAM" id="Phobius"/>
    </source>
</evidence>
<sequence>MTANPSEADRNAETAAPHVDDLDTDPHHDALSSDNDPVVDDADTRSPAEIAEEREERSVDAGPHADPHADQRPTIPAVPKPVVPAVAGILAFVLLAFPFGWTIAGAVIGGLVAAAVSYAFVFRL</sequence>
<feature type="compositionally biased region" description="Basic and acidic residues" evidence="1">
    <location>
        <begin position="54"/>
        <end position="71"/>
    </location>
</feature>
<dbReference type="RefSeq" id="WP_345730742.1">
    <property type="nucleotide sequence ID" value="NZ_BAAAYN010000035.1"/>
</dbReference>
<dbReference type="EMBL" id="BAAAYN010000035">
    <property type="protein sequence ID" value="GAA3391806.1"/>
    <property type="molecule type" value="Genomic_DNA"/>
</dbReference>
<keyword evidence="2" id="KW-0472">Membrane</keyword>
<feature type="compositionally biased region" description="Basic and acidic residues" evidence="1">
    <location>
        <begin position="7"/>
        <end position="31"/>
    </location>
</feature>
<evidence type="ECO:0000313" key="4">
    <source>
        <dbReference type="Proteomes" id="UP001501676"/>
    </source>
</evidence>
<organism evidence="3 4">
    <name type="scientific">Cryptosporangium minutisporangium</name>
    <dbReference type="NCBI Taxonomy" id="113569"/>
    <lineage>
        <taxon>Bacteria</taxon>
        <taxon>Bacillati</taxon>
        <taxon>Actinomycetota</taxon>
        <taxon>Actinomycetes</taxon>
        <taxon>Cryptosporangiales</taxon>
        <taxon>Cryptosporangiaceae</taxon>
        <taxon>Cryptosporangium</taxon>
    </lineage>
</organism>
<protein>
    <submittedName>
        <fullName evidence="3">Uncharacterized protein</fullName>
    </submittedName>
</protein>
<accession>A0ABP6T460</accession>
<gene>
    <name evidence="3" type="ORF">GCM10020369_51070</name>
</gene>
<keyword evidence="2" id="KW-0812">Transmembrane</keyword>
<evidence type="ECO:0000313" key="3">
    <source>
        <dbReference type="EMBL" id="GAA3391806.1"/>
    </source>
</evidence>
<keyword evidence="2" id="KW-1133">Transmembrane helix</keyword>